<sequence length="59" mass="6407">MSAEVSAALIVALLLEELRIGPPEVRDHKFLGTQFLRISFGGQATILLGPILQTRALAY</sequence>
<protein>
    <submittedName>
        <fullName evidence="1">Uncharacterized protein</fullName>
    </submittedName>
</protein>
<proteinExistence type="predicted"/>
<dbReference type="EMBL" id="CAEKKB010000001">
    <property type="protein sequence ID" value="CAB4294111.1"/>
    <property type="molecule type" value="Genomic_DNA"/>
</dbReference>
<evidence type="ECO:0000313" key="2">
    <source>
        <dbReference type="Proteomes" id="UP000507245"/>
    </source>
</evidence>
<dbReference type="Proteomes" id="UP000507245">
    <property type="component" value="Unassembled WGS sequence"/>
</dbReference>
<gene>
    <name evidence="1" type="ORF">ORAREDHAP_LOCUS3950</name>
</gene>
<reference evidence="2" key="1">
    <citation type="journal article" date="2020" name="Genome Biol.">
        <title>Gamete binning: chromosome-level and haplotype-resolved genome assembly enabled by high-throughput single-cell sequencing of gamete genomes.</title>
        <authorList>
            <person name="Campoy J.A."/>
            <person name="Sun H."/>
            <person name="Goel M."/>
            <person name="Jiao W.-B."/>
            <person name="Folz-Donahue K."/>
            <person name="Wang N."/>
            <person name="Rubio M."/>
            <person name="Liu C."/>
            <person name="Kukat C."/>
            <person name="Ruiz D."/>
            <person name="Huettel B."/>
            <person name="Schneeberger K."/>
        </authorList>
    </citation>
    <scope>NUCLEOTIDE SEQUENCE [LARGE SCALE GENOMIC DNA]</scope>
    <source>
        <strain evidence="2">cv. Rojo Pasion</strain>
    </source>
</reference>
<accession>A0A6J5W1B3</accession>
<dbReference type="AlphaFoldDB" id="A0A6J5W1B3"/>
<organism evidence="1 2">
    <name type="scientific">Prunus armeniaca</name>
    <name type="common">Apricot</name>
    <name type="synonym">Armeniaca vulgaris</name>
    <dbReference type="NCBI Taxonomy" id="36596"/>
    <lineage>
        <taxon>Eukaryota</taxon>
        <taxon>Viridiplantae</taxon>
        <taxon>Streptophyta</taxon>
        <taxon>Embryophyta</taxon>
        <taxon>Tracheophyta</taxon>
        <taxon>Spermatophyta</taxon>
        <taxon>Magnoliopsida</taxon>
        <taxon>eudicotyledons</taxon>
        <taxon>Gunneridae</taxon>
        <taxon>Pentapetalae</taxon>
        <taxon>rosids</taxon>
        <taxon>fabids</taxon>
        <taxon>Rosales</taxon>
        <taxon>Rosaceae</taxon>
        <taxon>Amygdaloideae</taxon>
        <taxon>Amygdaleae</taxon>
        <taxon>Prunus</taxon>
    </lineage>
</organism>
<evidence type="ECO:0000313" key="1">
    <source>
        <dbReference type="EMBL" id="CAB4294111.1"/>
    </source>
</evidence>
<keyword evidence="2" id="KW-1185">Reference proteome</keyword>
<name>A0A6J5W1B3_PRUAR</name>